<feature type="binding site" evidence="7">
    <location>
        <begin position="120"/>
        <end position="126"/>
    </location>
    <ligand>
        <name>ATP</name>
        <dbReference type="ChEBI" id="CHEBI:30616"/>
    </ligand>
</feature>
<dbReference type="SUPFAM" id="SSF53244">
    <property type="entry name" value="MurD-like peptide ligases, peptide-binding domain"/>
    <property type="match status" value="1"/>
</dbReference>
<comment type="subcellular location">
    <subcellularLocation>
        <location evidence="1 7 8">Cytoplasm</location>
    </subcellularLocation>
</comment>
<dbReference type="PANTHER" id="PTHR43692:SF1">
    <property type="entry name" value="UDP-N-ACETYLMURAMOYLALANINE--D-GLUTAMATE LIGASE"/>
    <property type="match status" value="1"/>
</dbReference>
<evidence type="ECO:0000313" key="11">
    <source>
        <dbReference type="EMBL" id="QSX30394.1"/>
    </source>
</evidence>
<evidence type="ECO:0000256" key="6">
    <source>
        <dbReference type="ARBA" id="ARBA00022840"/>
    </source>
</evidence>
<keyword evidence="7 8" id="KW-0573">Peptidoglycan synthesis</keyword>
<dbReference type="HAMAP" id="MF_00639">
    <property type="entry name" value="MurD"/>
    <property type="match status" value="1"/>
</dbReference>
<dbReference type="AlphaFoldDB" id="A0A974XL50"/>
<dbReference type="InterPro" id="IPR036565">
    <property type="entry name" value="Mur-like_cat_sf"/>
</dbReference>
<keyword evidence="4 7" id="KW-0436">Ligase</keyword>
<dbReference type="PANTHER" id="PTHR43692">
    <property type="entry name" value="UDP-N-ACETYLMURAMOYLALANINE--D-GLUTAMATE LIGASE"/>
    <property type="match status" value="1"/>
</dbReference>
<keyword evidence="6 7" id="KW-0067">ATP-binding</keyword>
<dbReference type="InterPro" id="IPR004101">
    <property type="entry name" value="Mur_ligase_C"/>
</dbReference>
<dbReference type="Proteomes" id="UP000663281">
    <property type="component" value="Chromosome"/>
</dbReference>
<gene>
    <name evidence="7" type="primary">murD</name>
    <name evidence="11" type="ORF">JYB88_01625</name>
</gene>
<evidence type="ECO:0000256" key="4">
    <source>
        <dbReference type="ARBA" id="ARBA00022598"/>
    </source>
</evidence>
<evidence type="ECO:0000256" key="2">
    <source>
        <dbReference type="ARBA" id="ARBA00004752"/>
    </source>
</evidence>
<keyword evidence="3 7" id="KW-0963">Cytoplasm</keyword>
<evidence type="ECO:0000256" key="1">
    <source>
        <dbReference type="ARBA" id="ARBA00004496"/>
    </source>
</evidence>
<name>A0A974XL50_9GAMM</name>
<keyword evidence="5 7" id="KW-0547">Nucleotide-binding</keyword>
<keyword evidence="7 8" id="KW-0131">Cell cycle</keyword>
<dbReference type="GO" id="GO:0008360">
    <property type="term" value="P:regulation of cell shape"/>
    <property type="evidence" value="ECO:0007669"/>
    <property type="project" value="UniProtKB-KW"/>
</dbReference>
<evidence type="ECO:0000256" key="5">
    <source>
        <dbReference type="ARBA" id="ARBA00022741"/>
    </source>
</evidence>
<dbReference type="Gene3D" id="3.40.1190.10">
    <property type="entry name" value="Mur-like, catalytic domain"/>
    <property type="match status" value="1"/>
</dbReference>
<dbReference type="EC" id="6.3.2.9" evidence="7 8"/>
<dbReference type="GO" id="GO:0009252">
    <property type="term" value="P:peptidoglycan biosynthetic process"/>
    <property type="evidence" value="ECO:0007669"/>
    <property type="project" value="UniProtKB-UniRule"/>
</dbReference>
<organism evidence="11 12">
    <name type="scientific">Shewanella cyperi</name>
    <dbReference type="NCBI Taxonomy" id="2814292"/>
    <lineage>
        <taxon>Bacteria</taxon>
        <taxon>Pseudomonadati</taxon>
        <taxon>Pseudomonadota</taxon>
        <taxon>Gammaproteobacteria</taxon>
        <taxon>Alteromonadales</taxon>
        <taxon>Shewanellaceae</taxon>
        <taxon>Shewanella</taxon>
    </lineage>
</organism>
<keyword evidence="7 8" id="KW-0961">Cell wall biogenesis/degradation</keyword>
<dbReference type="KEGG" id="scyp:JYB88_01625"/>
<evidence type="ECO:0000256" key="8">
    <source>
        <dbReference type="RuleBase" id="RU003664"/>
    </source>
</evidence>
<dbReference type="Pfam" id="PF02875">
    <property type="entry name" value="Mur_ligase_C"/>
    <property type="match status" value="1"/>
</dbReference>
<dbReference type="GO" id="GO:0005524">
    <property type="term" value="F:ATP binding"/>
    <property type="evidence" value="ECO:0007669"/>
    <property type="project" value="UniProtKB-UniRule"/>
</dbReference>
<dbReference type="GO" id="GO:0008764">
    <property type="term" value="F:UDP-N-acetylmuramoylalanine-D-glutamate ligase activity"/>
    <property type="evidence" value="ECO:0007669"/>
    <property type="project" value="UniProtKB-UniRule"/>
</dbReference>
<keyword evidence="7 8" id="KW-0132">Cell division</keyword>
<dbReference type="Pfam" id="PF21799">
    <property type="entry name" value="MurD-like_N"/>
    <property type="match status" value="1"/>
</dbReference>
<sequence>MTMPLAHTYSHIVLGLGATGLSVVRYLVRQGIEPLVMDSRREPPGADKLRQEFANVPLMSGGFDCRYLVQAKQIVISPGIAMDTPEVQAALDMGIEVIGDIELFARAIADKPPCVLAITGSNGKSTVTTLVGEMARADGKRVAVGGNIGIPALELLESDAELFVLELSSFQLETTHSLNCIAATCLNISEDHMDRYSDLESYRRAKLHLYDQTRLCIFNRDDSLSIPTEPHNQNSFGLGIPKVDEWGIADGKIYHGATEIMPLLHVALIGSHNHANLMAAMALADAAGISRPAMVKVAREFTGLAHRCEAVASHEGITWVNDSKATNVGATVAALHGLSGHLGEIILIAGGDGKGADFEPLREALHGVSQLITLGRDGHKIAALKEGAIEVANMAEAVAKAATLAGSGDIVLLSPACASLDMYSNFMARGDDFRHQVELLYGN</sequence>
<evidence type="ECO:0000259" key="10">
    <source>
        <dbReference type="Pfam" id="PF08245"/>
    </source>
</evidence>
<proteinExistence type="inferred from homology"/>
<evidence type="ECO:0000259" key="9">
    <source>
        <dbReference type="Pfam" id="PF02875"/>
    </source>
</evidence>
<comment type="function">
    <text evidence="7 8">Cell wall formation. Catalyzes the addition of glutamate to the nucleotide precursor UDP-N-acetylmuramoyl-L-alanine (UMA).</text>
</comment>
<dbReference type="SUPFAM" id="SSF53623">
    <property type="entry name" value="MurD-like peptide ligases, catalytic domain"/>
    <property type="match status" value="1"/>
</dbReference>
<feature type="domain" description="Mur ligase central" evidence="10">
    <location>
        <begin position="118"/>
        <end position="284"/>
    </location>
</feature>
<dbReference type="NCBIfam" id="TIGR01087">
    <property type="entry name" value="murD"/>
    <property type="match status" value="1"/>
</dbReference>
<dbReference type="InterPro" id="IPR036615">
    <property type="entry name" value="Mur_ligase_C_dom_sf"/>
</dbReference>
<dbReference type="RefSeq" id="WP_207325254.1">
    <property type="nucleotide sequence ID" value="NZ_CP071504.1"/>
</dbReference>
<keyword evidence="12" id="KW-1185">Reference proteome</keyword>
<dbReference type="SUPFAM" id="SSF51984">
    <property type="entry name" value="MurCD N-terminal domain"/>
    <property type="match status" value="1"/>
</dbReference>
<dbReference type="InterPro" id="IPR005762">
    <property type="entry name" value="MurD"/>
</dbReference>
<evidence type="ECO:0000313" key="12">
    <source>
        <dbReference type="Proteomes" id="UP000663281"/>
    </source>
</evidence>
<comment type="pathway">
    <text evidence="2 7 8">Cell wall biogenesis; peptidoglycan biosynthesis.</text>
</comment>
<dbReference type="Pfam" id="PF08245">
    <property type="entry name" value="Mur_ligase_M"/>
    <property type="match status" value="1"/>
</dbReference>
<dbReference type="GO" id="GO:0005737">
    <property type="term" value="C:cytoplasm"/>
    <property type="evidence" value="ECO:0007669"/>
    <property type="project" value="UniProtKB-SubCell"/>
</dbReference>
<dbReference type="InterPro" id="IPR013221">
    <property type="entry name" value="Mur_ligase_cen"/>
</dbReference>
<dbReference type="EMBL" id="CP071504">
    <property type="protein sequence ID" value="QSX30394.1"/>
    <property type="molecule type" value="Genomic_DNA"/>
</dbReference>
<comment type="catalytic activity">
    <reaction evidence="7 8">
        <text>UDP-N-acetyl-alpha-D-muramoyl-L-alanine + D-glutamate + ATP = UDP-N-acetyl-alpha-D-muramoyl-L-alanyl-D-glutamate + ADP + phosphate + H(+)</text>
        <dbReference type="Rhea" id="RHEA:16429"/>
        <dbReference type="ChEBI" id="CHEBI:15378"/>
        <dbReference type="ChEBI" id="CHEBI:29986"/>
        <dbReference type="ChEBI" id="CHEBI:30616"/>
        <dbReference type="ChEBI" id="CHEBI:43474"/>
        <dbReference type="ChEBI" id="CHEBI:83898"/>
        <dbReference type="ChEBI" id="CHEBI:83900"/>
        <dbReference type="ChEBI" id="CHEBI:456216"/>
        <dbReference type="EC" id="6.3.2.9"/>
    </reaction>
</comment>
<protein>
    <recommendedName>
        <fullName evidence="7 8">UDP-N-acetylmuramoylalanine--D-glutamate ligase</fullName>
        <ecNumber evidence="7 8">6.3.2.9</ecNumber>
    </recommendedName>
    <alternativeName>
        <fullName evidence="7">D-glutamic acid-adding enzyme</fullName>
    </alternativeName>
    <alternativeName>
        <fullName evidence="7">UDP-N-acetylmuramoyl-L-alanyl-D-glutamate synthetase</fullName>
    </alternativeName>
</protein>
<evidence type="ECO:0000256" key="7">
    <source>
        <dbReference type="HAMAP-Rule" id="MF_00639"/>
    </source>
</evidence>
<dbReference type="GO" id="GO:0071555">
    <property type="term" value="P:cell wall organization"/>
    <property type="evidence" value="ECO:0007669"/>
    <property type="project" value="UniProtKB-KW"/>
</dbReference>
<comment type="similarity">
    <text evidence="7">Belongs to the MurCDEF family.</text>
</comment>
<accession>A0A974XL50</accession>
<keyword evidence="7 8" id="KW-0133">Cell shape</keyword>
<feature type="domain" description="Mur ligase C-terminal" evidence="9">
    <location>
        <begin position="306"/>
        <end position="417"/>
    </location>
</feature>
<dbReference type="Gene3D" id="3.90.190.20">
    <property type="entry name" value="Mur ligase, C-terminal domain"/>
    <property type="match status" value="1"/>
</dbReference>
<evidence type="ECO:0000256" key="3">
    <source>
        <dbReference type="ARBA" id="ARBA00022490"/>
    </source>
</evidence>
<reference evidence="11 12" key="1">
    <citation type="submission" date="2021-03" db="EMBL/GenBank/DDBJ databases">
        <title>Novel species identification of genus Shewanella.</title>
        <authorList>
            <person name="Liu G."/>
            <person name="Zhang Q."/>
        </authorList>
    </citation>
    <scope>NUCLEOTIDE SEQUENCE [LARGE SCALE GENOMIC DNA]</scope>
    <source>
        <strain evidence="11 12">FJAT-53726</strain>
    </source>
</reference>
<dbReference type="Gene3D" id="3.40.50.720">
    <property type="entry name" value="NAD(P)-binding Rossmann-like Domain"/>
    <property type="match status" value="1"/>
</dbReference>
<dbReference type="GO" id="GO:0051301">
    <property type="term" value="P:cell division"/>
    <property type="evidence" value="ECO:0007669"/>
    <property type="project" value="UniProtKB-KW"/>
</dbReference>